<sequence length="53" mass="5981">MAVSLRYAGKEMSEMSSDCLLMTKTEEFLGVSQNTLRIWIKQGERVGPVWSGE</sequence>
<accession>A0A517P5I0</accession>
<protein>
    <recommendedName>
        <fullName evidence="3">Helix-turn-helix domain-containing protein</fullName>
    </recommendedName>
</protein>
<proteinExistence type="predicted"/>
<dbReference type="KEGG" id="acaf:CA12_06920"/>
<evidence type="ECO:0000313" key="2">
    <source>
        <dbReference type="Proteomes" id="UP000318741"/>
    </source>
</evidence>
<evidence type="ECO:0008006" key="3">
    <source>
        <dbReference type="Google" id="ProtNLM"/>
    </source>
</evidence>
<reference evidence="1 2" key="1">
    <citation type="submission" date="2019-02" db="EMBL/GenBank/DDBJ databases">
        <title>Deep-cultivation of Planctomycetes and their phenomic and genomic characterization uncovers novel biology.</title>
        <authorList>
            <person name="Wiegand S."/>
            <person name="Jogler M."/>
            <person name="Boedeker C."/>
            <person name="Pinto D."/>
            <person name="Vollmers J."/>
            <person name="Rivas-Marin E."/>
            <person name="Kohn T."/>
            <person name="Peeters S.H."/>
            <person name="Heuer A."/>
            <person name="Rast P."/>
            <person name="Oberbeckmann S."/>
            <person name="Bunk B."/>
            <person name="Jeske O."/>
            <person name="Meyerdierks A."/>
            <person name="Storesund J.E."/>
            <person name="Kallscheuer N."/>
            <person name="Luecker S."/>
            <person name="Lage O.M."/>
            <person name="Pohl T."/>
            <person name="Merkel B.J."/>
            <person name="Hornburger P."/>
            <person name="Mueller R.-W."/>
            <person name="Bruemmer F."/>
            <person name="Labrenz M."/>
            <person name="Spormann A.M."/>
            <person name="Op den Camp H."/>
            <person name="Overmann J."/>
            <person name="Amann R."/>
            <person name="Jetten M.S.M."/>
            <person name="Mascher T."/>
            <person name="Medema M.H."/>
            <person name="Devos D.P."/>
            <person name="Kaster A.-K."/>
            <person name="Ovreas L."/>
            <person name="Rohde M."/>
            <person name="Galperin M.Y."/>
            <person name="Jogler C."/>
        </authorList>
    </citation>
    <scope>NUCLEOTIDE SEQUENCE [LARGE SCALE GENOMIC DNA]</scope>
    <source>
        <strain evidence="1 2">CA12</strain>
    </source>
</reference>
<organism evidence="1 2">
    <name type="scientific">Alienimonas californiensis</name>
    <dbReference type="NCBI Taxonomy" id="2527989"/>
    <lineage>
        <taxon>Bacteria</taxon>
        <taxon>Pseudomonadati</taxon>
        <taxon>Planctomycetota</taxon>
        <taxon>Planctomycetia</taxon>
        <taxon>Planctomycetales</taxon>
        <taxon>Planctomycetaceae</taxon>
        <taxon>Alienimonas</taxon>
    </lineage>
</organism>
<evidence type="ECO:0000313" key="1">
    <source>
        <dbReference type="EMBL" id="QDT14616.1"/>
    </source>
</evidence>
<gene>
    <name evidence="1" type="ORF">CA12_06920</name>
</gene>
<name>A0A517P5I0_9PLAN</name>
<keyword evidence="2" id="KW-1185">Reference proteome</keyword>
<dbReference type="EMBL" id="CP036265">
    <property type="protein sequence ID" value="QDT14616.1"/>
    <property type="molecule type" value="Genomic_DNA"/>
</dbReference>
<dbReference type="AlphaFoldDB" id="A0A517P5I0"/>
<dbReference type="Proteomes" id="UP000318741">
    <property type="component" value="Chromosome"/>
</dbReference>